<dbReference type="Proteomes" id="UP000007397">
    <property type="component" value="Chromosome"/>
</dbReference>
<dbReference type="eggNOG" id="COG0075">
    <property type="taxonomic scope" value="Bacteria"/>
</dbReference>
<dbReference type="PANTHER" id="PTHR42778">
    <property type="entry name" value="2-AMINOETHYLPHOSPHONATE--PYRUVATE TRANSAMINASE"/>
    <property type="match status" value="1"/>
</dbReference>
<comment type="similarity">
    <text evidence="7">Belongs to the class-V pyridoxal-phosphate-dependent aminotransferase family. PhnW subfamily.</text>
</comment>
<evidence type="ECO:0000256" key="1">
    <source>
        <dbReference type="ARBA" id="ARBA00001933"/>
    </source>
</evidence>
<dbReference type="InterPro" id="IPR024169">
    <property type="entry name" value="SP_NH2Trfase/AEP_transaminase"/>
</dbReference>
<dbReference type="STRING" id="866895.HBHAL_4065"/>
<dbReference type="PANTHER" id="PTHR42778:SF1">
    <property type="entry name" value="2-AMINOETHYLPHOSPHONATE--PYRUVATE TRANSAMINASE"/>
    <property type="match status" value="1"/>
</dbReference>
<dbReference type="InterPro" id="IPR015424">
    <property type="entry name" value="PyrdxlP-dep_Trfase"/>
</dbReference>
<evidence type="ECO:0000256" key="2">
    <source>
        <dbReference type="ARBA" id="ARBA00022576"/>
    </source>
</evidence>
<evidence type="ECO:0000313" key="11">
    <source>
        <dbReference type="EMBL" id="CCG46406.1"/>
    </source>
</evidence>
<evidence type="ECO:0000256" key="3">
    <source>
        <dbReference type="ARBA" id="ARBA00022679"/>
    </source>
</evidence>
<keyword evidence="4 7" id="KW-0663">Pyridoxal phosphate</keyword>
<evidence type="ECO:0000256" key="4">
    <source>
        <dbReference type="ARBA" id="ARBA00022898"/>
    </source>
</evidence>
<evidence type="ECO:0000313" key="12">
    <source>
        <dbReference type="Proteomes" id="UP000007397"/>
    </source>
</evidence>
<evidence type="ECO:0000256" key="8">
    <source>
        <dbReference type="PIRSR" id="PIRSR000524-1"/>
    </source>
</evidence>
<dbReference type="EC" id="2.6.1.37" evidence="7"/>
<dbReference type="NCBIfam" id="TIGR02326">
    <property type="entry name" value="transamin_PhnW"/>
    <property type="match status" value="1"/>
</dbReference>
<accession>I0JQI6</accession>
<keyword evidence="3 7" id="KW-0808">Transferase</keyword>
<dbReference type="HOGENOM" id="CLU_027686_3_1_9"/>
<organism evidence="11 12">
    <name type="scientific">Halobacillus halophilus (strain ATCC 35676 / DSM 2266 / JCM 20832 / KCTC 3685 / LMG 17431 / NBRC 102448 / NCIMB 2269)</name>
    <name type="common">Sporosarcina halophila</name>
    <dbReference type="NCBI Taxonomy" id="866895"/>
    <lineage>
        <taxon>Bacteria</taxon>
        <taxon>Bacillati</taxon>
        <taxon>Bacillota</taxon>
        <taxon>Bacilli</taxon>
        <taxon>Bacillales</taxon>
        <taxon>Bacillaceae</taxon>
        <taxon>Halobacillus</taxon>
    </lineage>
</organism>
<gene>
    <name evidence="7" type="primary">phnW</name>
    <name evidence="11" type="ordered locus">HBHAL_4065</name>
</gene>
<evidence type="ECO:0000256" key="9">
    <source>
        <dbReference type="PIRSR" id="PIRSR000524-50"/>
    </source>
</evidence>
<feature type="modified residue" description="N6-(pyridoxal phosphate)lysine" evidence="7 9">
    <location>
        <position position="171"/>
    </location>
</feature>
<dbReference type="AlphaFoldDB" id="I0JQI6"/>
<comment type="catalytic activity">
    <reaction evidence="6 7">
        <text>(2-aminoethyl)phosphonate + pyruvate = phosphonoacetaldehyde + L-alanine</text>
        <dbReference type="Rhea" id="RHEA:17021"/>
        <dbReference type="ChEBI" id="CHEBI:15361"/>
        <dbReference type="ChEBI" id="CHEBI:57418"/>
        <dbReference type="ChEBI" id="CHEBI:57972"/>
        <dbReference type="ChEBI" id="CHEBI:58383"/>
        <dbReference type="EC" id="2.6.1.37"/>
    </reaction>
</comment>
<dbReference type="KEGG" id="hhd:HBHAL_4065"/>
<comment type="function">
    <text evidence="7">Involved in phosphonate degradation.</text>
</comment>
<keyword evidence="2 7" id="KW-0032">Aminotransferase</keyword>
<proteinExistence type="inferred from homology"/>
<evidence type="ECO:0000256" key="6">
    <source>
        <dbReference type="ARBA" id="ARBA00049460"/>
    </source>
</evidence>
<dbReference type="PATRIC" id="fig|866895.3.peg.3096"/>
<sequence>MLSDWCTWDDDYKSLVQSIRRDLLNIAGASGGVYTSVLMQGSGTFCVESAIGMVIPQNEKLLVIVNGAYGRRMVTIAERLGIETVRFECSETEYPDPAQLSKILDNDLAVTHVSLVHCETTTGMMNPLRQIASIIKQYKRTLIVDAMSTFGGVPINIAEMDVDYLISSANKCIQGVPGFGFVLAKREKLKVCKHQARSLSLDLYDQWAAMEEQEGKWRFTSPTHTVRAFKQALDELRKVGGVEARNERYIANQHTLVNGMRDLGFIPLLPEEKQSPIITPFYYPDDTRFAFDVFYRELKKRGFVIYPGKVTDYDTFRIGNIGNVTPEVIKHLLTAVQESKYWESLSFKNKE</sequence>
<feature type="binding site" evidence="8">
    <location>
        <position position="317"/>
    </location>
    <ligand>
        <name>substrate</name>
    </ligand>
</feature>
<dbReference type="Gene3D" id="3.40.640.10">
    <property type="entry name" value="Type I PLP-dependent aspartate aminotransferase-like (Major domain)"/>
    <property type="match status" value="1"/>
</dbReference>
<evidence type="ECO:0000259" key="10">
    <source>
        <dbReference type="Pfam" id="PF00266"/>
    </source>
</evidence>
<name>I0JQI6_HALH3</name>
<dbReference type="GO" id="GO:0019700">
    <property type="term" value="P:organic phosphonate catabolic process"/>
    <property type="evidence" value="ECO:0007669"/>
    <property type="project" value="UniProtKB-UniRule"/>
</dbReference>
<feature type="domain" description="Aminotransferase class V" evidence="10">
    <location>
        <begin position="72"/>
        <end position="278"/>
    </location>
</feature>
<comment type="cofactor">
    <cofactor evidence="1 7 9">
        <name>pyridoxal 5'-phosphate</name>
        <dbReference type="ChEBI" id="CHEBI:597326"/>
    </cofactor>
</comment>
<dbReference type="HAMAP" id="MF_01376">
    <property type="entry name" value="PhnW_aminotrans_5"/>
    <property type="match status" value="1"/>
</dbReference>
<dbReference type="Gene3D" id="3.90.1150.10">
    <property type="entry name" value="Aspartate Aminotransferase, domain 1"/>
    <property type="match status" value="1"/>
</dbReference>
<dbReference type="NCBIfam" id="TIGR03301">
    <property type="entry name" value="PhnW-AepZ"/>
    <property type="match status" value="1"/>
</dbReference>
<dbReference type="GO" id="GO:0047304">
    <property type="term" value="F:2-aminoethylphosphonate-pyruvate transaminase activity"/>
    <property type="evidence" value="ECO:0007669"/>
    <property type="project" value="UniProtKB-UniRule"/>
</dbReference>
<keyword evidence="5 7" id="KW-0670">Pyruvate</keyword>
<dbReference type="InterPro" id="IPR012703">
    <property type="entry name" value="NH2EtPonate_pyrv_transaminase"/>
</dbReference>
<comment type="subunit">
    <text evidence="7">Homodimer.</text>
</comment>
<dbReference type="EMBL" id="HE717023">
    <property type="protein sequence ID" value="CCG46406.1"/>
    <property type="molecule type" value="Genomic_DNA"/>
</dbReference>
<protein>
    <recommendedName>
        <fullName evidence="7">2-aminoethylphosphonate--pyruvate transaminase</fullName>
        <ecNumber evidence="7">2.6.1.37</ecNumber>
    </recommendedName>
    <alternativeName>
        <fullName evidence="7">2-aminoethylphosphonate aminotransferase</fullName>
    </alternativeName>
    <alternativeName>
        <fullName evidence="7">AEP transaminase</fullName>
        <shortName evidence="7">AEPT</shortName>
    </alternativeName>
</protein>
<dbReference type="InterPro" id="IPR015421">
    <property type="entry name" value="PyrdxlP-dep_Trfase_major"/>
</dbReference>
<dbReference type="PIRSF" id="PIRSF000524">
    <property type="entry name" value="SPT"/>
    <property type="match status" value="1"/>
</dbReference>
<evidence type="ECO:0000256" key="7">
    <source>
        <dbReference type="HAMAP-Rule" id="MF_01376"/>
    </source>
</evidence>
<evidence type="ECO:0000256" key="5">
    <source>
        <dbReference type="ARBA" id="ARBA00023317"/>
    </source>
</evidence>
<reference evidence="11 12" key="1">
    <citation type="journal article" date="2013" name="Environ. Microbiol.">
        <title>Chloride and organic osmolytes: a hybrid strategy to cope with elevated salinities by the moderately halophilic, chloride-dependent bacterium Halobacillus halophilus.</title>
        <authorList>
            <person name="Saum S.H."/>
            <person name="Pfeiffer F."/>
            <person name="Palm P."/>
            <person name="Rampp M."/>
            <person name="Schuster S.C."/>
            <person name="Muller V."/>
            <person name="Oesterhelt D."/>
        </authorList>
    </citation>
    <scope>NUCLEOTIDE SEQUENCE [LARGE SCALE GENOMIC DNA]</scope>
    <source>
        <strain evidence="12">ATCC 35676 / DSM 2266 / JCM 20832 / KCTC 3685 / LMG 17431 / NBRC 102448 / NCIMB 2269</strain>
    </source>
</reference>
<dbReference type="Pfam" id="PF00266">
    <property type="entry name" value="Aminotran_5"/>
    <property type="match status" value="1"/>
</dbReference>
<dbReference type="NCBIfam" id="NF010006">
    <property type="entry name" value="PRK13479.1"/>
    <property type="match status" value="1"/>
</dbReference>
<keyword evidence="12" id="KW-1185">Reference proteome</keyword>
<dbReference type="InterPro" id="IPR015422">
    <property type="entry name" value="PyrdxlP-dep_Trfase_small"/>
</dbReference>
<dbReference type="InterPro" id="IPR000192">
    <property type="entry name" value="Aminotrans_V_dom"/>
</dbReference>
<dbReference type="SUPFAM" id="SSF53383">
    <property type="entry name" value="PLP-dependent transferases"/>
    <property type="match status" value="1"/>
</dbReference>